<name>A0A4U9TRU9_SERFO</name>
<dbReference type="AlphaFoldDB" id="A0A4U9TRU9"/>
<protein>
    <submittedName>
        <fullName evidence="1">Uncharacterized protein</fullName>
    </submittedName>
</protein>
<organism evidence="1">
    <name type="scientific">Serratia fonticola</name>
    <dbReference type="NCBI Taxonomy" id="47917"/>
    <lineage>
        <taxon>Bacteria</taxon>
        <taxon>Pseudomonadati</taxon>
        <taxon>Pseudomonadota</taxon>
        <taxon>Gammaproteobacteria</taxon>
        <taxon>Enterobacterales</taxon>
        <taxon>Yersiniaceae</taxon>
        <taxon>Serratia</taxon>
    </lineage>
</organism>
<proteinExistence type="predicted"/>
<reference evidence="1" key="1">
    <citation type="submission" date="2019-05" db="EMBL/GenBank/DDBJ databases">
        <authorList>
            <consortium name="Pathogen Informatics"/>
        </authorList>
    </citation>
    <scope>NUCLEOTIDE SEQUENCE [LARGE SCALE GENOMIC DNA]</scope>
    <source>
        <strain evidence="1">NCTC12965</strain>
    </source>
</reference>
<sequence length="97" mass="10730">MTDCVAIESPKFDVNINAESIPRVALYYKLRPISNGEIDFPLPINGASKHFENTSTSFYIVGNIPGAEVVFSDSDFTLYSLSGRDNVINLTGEFCFQ</sequence>
<accession>A0A4U9TRU9</accession>
<dbReference type="EMBL" id="CABEEZ010000028">
    <property type="protein sequence ID" value="VTR22373.1"/>
    <property type="molecule type" value="Genomic_DNA"/>
</dbReference>
<gene>
    <name evidence="1" type="ORF">NCTC12965_01493</name>
</gene>
<evidence type="ECO:0000313" key="1">
    <source>
        <dbReference type="EMBL" id="VTR22373.1"/>
    </source>
</evidence>